<keyword evidence="3" id="KW-1185">Reference proteome</keyword>
<evidence type="ECO:0000313" key="4">
    <source>
        <dbReference type="RefSeq" id="XP_011074587.1"/>
    </source>
</evidence>
<evidence type="ECO:0000259" key="2">
    <source>
        <dbReference type="Pfam" id="PF04043"/>
    </source>
</evidence>
<dbReference type="Pfam" id="PF04043">
    <property type="entry name" value="PMEI"/>
    <property type="match status" value="1"/>
</dbReference>
<evidence type="ECO:0000313" key="3">
    <source>
        <dbReference type="Proteomes" id="UP000504604"/>
    </source>
</evidence>
<dbReference type="InterPro" id="IPR035513">
    <property type="entry name" value="Invertase/methylesterase_inhib"/>
</dbReference>
<dbReference type="InterPro" id="IPR006501">
    <property type="entry name" value="Pectinesterase_inhib_dom"/>
</dbReference>
<reference evidence="4" key="1">
    <citation type="submission" date="2025-08" db="UniProtKB">
        <authorList>
            <consortium name="RefSeq"/>
        </authorList>
    </citation>
    <scope>IDENTIFICATION</scope>
</reference>
<dbReference type="GO" id="GO:0004857">
    <property type="term" value="F:enzyme inhibitor activity"/>
    <property type="evidence" value="ECO:0007669"/>
    <property type="project" value="InterPro"/>
</dbReference>
<dbReference type="KEGG" id="sind:105159274"/>
<dbReference type="Proteomes" id="UP000504604">
    <property type="component" value="Linkage group LG3"/>
</dbReference>
<dbReference type="NCBIfam" id="TIGR01614">
    <property type="entry name" value="PME_inhib"/>
    <property type="match status" value="1"/>
</dbReference>
<dbReference type="RefSeq" id="XP_011074587.1">
    <property type="nucleotide sequence ID" value="XM_011076285.1"/>
</dbReference>
<name>A0A6I9SWC3_SESIN</name>
<feature type="chain" id="PRO_5027032368" evidence="1">
    <location>
        <begin position="19"/>
        <end position="141"/>
    </location>
</feature>
<feature type="domain" description="Pectinesterase inhibitor" evidence="2">
    <location>
        <begin position="33"/>
        <end position="134"/>
    </location>
</feature>
<sequence length="141" mass="15202">MSSSLFLLVSISVALLWSYPVFVESDLRADAQAKIQEAVAATQAVIQVVKSVETGGNKQIVETCIEVSSDAIDNLNDVKSLLPKARDPRSLETVRVRATAAFTDVGTCDDEFGDREPAQVAAATKKAQDIINQLIIILNKL</sequence>
<dbReference type="OrthoDB" id="883701at2759"/>
<dbReference type="Gramene" id="SIN_1011361.t">
    <property type="protein sequence ID" value="SIN_1011361.t.cds1"/>
    <property type="gene ID" value="SIN_1011361"/>
</dbReference>
<feature type="signal peptide" evidence="1">
    <location>
        <begin position="1"/>
        <end position="18"/>
    </location>
</feature>
<proteinExistence type="predicted"/>
<gene>
    <name evidence="4" type="primary">LOC105159274</name>
</gene>
<dbReference type="InParanoid" id="A0A6I9SWC3"/>
<dbReference type="AlphaFoldDB" id="A0A6I9SWC3"/>
<dbReference type="Gene3D" id="1.20.140.40">
    <property type="entry name" value="Invertase/pectin methylesterase inhibitor family protein"/>
    <property type="match status" value="1"/>
</dbReference>
<keyword evidence="1" id="KW-0732">Signal</keyword>
<dbReference type="SUPFAM" id="SSF101148">
    <property type="entry name" value="Plant invertase/pectin methylesterase inhibitor"/>
    <property type="match status" value="1"/>
</dbReference>
<evidence type="ECO:0000256" key="1">
    <source>
        <dbReference type="SAM" id="SignalP"/>
    </source>
</evidence>
<accession>A0A6I9SWC3</accession>
<protein>
    <submittedName>
        <fullName evidence="4">Pectinesterase inhibitor-like</fullName>
    </submittedName>
</protein>
<dbReference type="GeneID" id="105159274"/>
<organism evidence="3 4">
    <name type="scientific">Sesamum indicum</name>
    <name type="common">Oriental sesame</name>
    <name type="synonym">Sesamum orientale</name>
    <dbReference type="NCBI Taxonomy" id="4182"/>
    <lineage>
        <taxon>Eukaryota</taxon>
        <taxon>Viridiplantae</taxon>
        <taxon>Streptophyta</taxon>
        <taxon>Embryophyta</taxon>
        <taxon>Tracheophyta</taxon>
        <taxon>Spermatophyta</taxon>
        <taxon>Magnoliopsida</taxon>
        <taxon>eudicotyledons</taxon>
        <taxon>Gunneridae</taxon>
        <taxon>Pentapetalae</taxon>
        <taxon>asterids</taxon>
        <taxon>lamiids</taxon>
        <taxon>Lamiales</taxon>
        <taxon>Pedaliaceae</taxon>
        <taxon>Sesamum</taxon>
    </lineage>
</organism>